<comment type="caution">
    <text evidence="2">The sequence shown here is derived from an EMBL/GenBank/DDBJ whole genome shotgun (WGS) entry which is preliminary data.</text>
</comment>
<accession>A0A9D1M472</accession>
<dbReference type="Proteomes" id="UP000824107">
    <property type="component" value="Unassembled WGS sequence"/>
</dbReference>
<dbReference type="Pfam" id="PF02643">
    <property type="entry name" value="DUF192"/>
    <property type="match status" value="1"/>
</dbReference>
<protein>
    <submittedName>
        <fullName evidence="2">DUF192 domain-containing protein</fullName>
    </submittedName>
</protein>
<dbReference type="PANTHER" id="PTHR37953">
    <property type="entry name" value="UPF0127 PROTEIN MJ1496"/>
    <property type="match status" value="1"/>
</dbReference>
<reference evidence="2" key="2">
    <citation type="journal article" date="2021" name="PeerJ">
        <title>Extensive microbial diversity within the chicken gut microbiome revealed by metagenomics and culture.</title>
        <authorList>
            <person name="Gilroy R."/>
            <person name="Ravi A."/>
            <person name="Getino M."/>
            <person name="Pursley I."/>
            <person name="Horton D.L."/>
            <person name="Alikhan N.F."/>
            <person name="Baker D."/>
            <person name="Gharbi K."/>
            <person name="Hall N."/>
            <person name="Watson M."/>
            <person name="Adriaenssens E.M."/>
            <person name="Foster-Nyarko E."/>
            <person name="Jarju S."/>
            <person name="Secka A."/>
            <person name="Antonio M."/>
            <person name="Oren A."/>
            <person name="Chaudhuri R.R."/>
            <person name="La Ragione R."/>
            <person name="Hildebrand F."/>
            <person name="Pallen M.J."/>
        </authorList>
    </citation>
    <scope>NUCLEOTIDE SEQUENCE</scope>
    <source>
        <strain evidence="2">ChiW3-316</strain>
    </source>
</reference>
<feature type="region of interest" description="Disordered" evidence="1">
    <location>
        <begin position="153"/>
        <end position="212"/>
    </location>
</feature>
<feature type="compositionally biased region" description="Basic and acidic residues" evidence="1">
    <location>
        <begin position="202"/>
        <end position="212"/>
    </location>
</feature>
<dbReference type="Gene3D" id="2.60.120.1140">
    <property type="entry name" value="Protein of unknown function DUF192"/>
    <property type="match status" value="1"/>
</dbReference>
<feature type="compositionally biased region" description="Basic and acidic residues" evidence="1">
    <location>
        <begin position="153"/>
        <end position="165"/>
    </location>
</feature>
<dbReference type="PROSITE" id="PS51257">
    <property type="entry name" value="PROKAR_LIPOPROTEIN"/>
    <property type="match status" value="1"/>
</dbReference>
<name>A0A9D1M472_9PROT</name>
<organism evidence="2 3">
    <name type="scientific">Candidatus Scatocola faecipullorum</name>
    <dbReference type="NCBI Taxonomy" id="2840917"/>
    <lineage>
        <taxon>Bacteria</taxon>
        <taxon>Pseudomonadati</taxon>
        <taxon>Pseudomonadota</taxon>
        <taxon>Alphaproteobacteria</taxon>
        <taxon>Rhodospirillales</taxon>
        <taxon>Rhodospirillaceae</taxon>
        <taxon>Rhodospirillaceae incertae sedis</taxon>
        <taxon>Candidatus Scatocola</taxon>
    </lineage>
</organism>
<dbReference type="AlphaFoldDB" id="A0A9D1M472"/>
<evidence type="ECO:0000313" key="3">
    <source>
        <dbReference type="Proteomes" id="UP000824107"/>
    </source>
</evidence>
<proteinExistence type="predicted"/>
<evidence type="ECO:0000313" key="2">
    <source>
        <dbReference type="EMBL" id="HIU53485.1"/>
    </source>
</evidence>
<dbReference type="InterPro" id="IPR003795">
    <property type="entry name" value="DUF192"/>
</dbReference>
<sequence>MSKFLKLFLALIVVAGCSPKENSGNLTISTENGDVRYNVEEAQTPEELEKGLMNRDSLAADSGMIFNLADVENQVAMWMKDTKIPLDMLFVNSNGRIFFIEENAMPMSEELIIAPEPALAVIELNAGDVKKHGIKIGDTVKHHFFDEFNKKVYEDEGKQPPREEESNSVSSQEVQEDAQPQPADTEPASPSDEGSPVSQDGEINKTEKVLSE</sequence>
<dbReference type="PANTHER" id="PTHR37953:SF1">
    <property type="entry name" value="UPF0127 PROTEIN MJ1496"/>
    <property type="match status" value="1"/>
</dbReference>
<dbReference type="InterPro" id="IPR038695">
    <property type="entry name" value="Saro_0823-like_sf"/>
</dbReference>
<reference evidence="2" key="1">
    <citation type="submission" date="2020-10" db="EMBL/GenBank/DDBJ databases">
        <authorList>
            <person name="Gilroy R."/>
        </authorList>
    </citation>
    <scope>NUCLEOTIDE SEQUENCE</scope>
    <source>
        <strain evidence="2">ChiW3-316</strain>
    </source>
</reference>
<evidence type="ECO:0000256" key="1">
    <source>
        <dbReference type="SAM" id="MobiDB-lite"/>
    </source>
</evidence>
<dbReference type="EMBL" id="DVNC01000035">
    <property type="protein sequence ID" value="HIU53485.1"/>
    <property type="molecule type" value="Genomic_DNA"/>
</dbReference>
<gene>
    <name evidence="2" type="ORF">IAD20_05335</name>
</gene>